<dbReference type="Proteomes" id="UP000008694">
    <property type="component" value="Unassembled WGS sequence"/>
</dbReference>
<dbReference type="Gene3D" id="3.40.50.1820">
    <property type="entry name" value="alpha/beta hydrolase"/>
    <property type="match status" value="1"/>
</dbReference>
<dbReference type="SUPFAM" id="SSF53474">
    <property type="entry name" value="alpha/beta-Hydrolases"/>
    <property type="match status" value="1"/>
</dbReference>
<keyword evidence="2" id="KW-1185">Reference proteome</keyword>
<evidence type="ECO:0000313" key="2">
    <source>
        <dbReference type="Proteomes" id="UP000008694"/>
    </source>
</evidence>
<dbReference type="Gramene" id="Al_scaffold_0001_4263">
    <property type="protein sequence ID" value="Al_scaffold_0001_4263"/>
    <property type="gene ID" value="Al_scaffold_0001_4263"/>
</dbReference>
<accession>D7KE47</accession>
<sequence>MAASSSTNVPAQQGDQRVTIVWLHDKDAYDFGSNIKQDDREAIDSAAKLVAGFLLAEPLNVVKGVGGFGMGAVVALQFATNCALGHYPLSPRVVVGINGWLSIAGIESTVGAVARAAQQKILFSRPTDDRILPYTSEKEVVDSLNEAGFGEVYFLPLSRLEPIVPDTPSVTSLVKLWLTLNLPISEYSAQ</sequence>
<proteinExistence type="predicted"/>
<protein>
    <submittedName>
        <fullName evidence="1">Predicted protein</fullName>
    </submittedName>
</protein>
<evidence type="ECO:0000313" key="1">
    <source>
        <dbReference type="EMBL" id="EFH67759.1"/>
    </source>
</evidence>
<dbReference type="InterPro" id="IPR029058">
    <property type="entry name" value="AB_hydrolase_fold"/>
</dbReference>
<dbReference type="PANTHER" id="PTHR46234">
    <property type="entry name" value="ALPHA/BETA-HYDROLASES SUPERFAMILY PROTEIN"/>
    <property type="match status" value="1"/>
</dbReference>
<name>D7KE47_ARALL</name>
<dbReference type="AlphaFoldDB" id="D7KE47"/>
<reference evidence="2" key="1">
    <citation type="journal article" date="2011" name="Nat. Genet.">
        <title>The Arabidopsis lyrata genome sequence and the basis of rapid genome size change.</title>
        <authorList>
            <person name="Hu T.T."/>
            <person name="Pattyn P."/>
            <person name="Bakker E.G."/>
            <person name="Cao J."/>
            <person name="Cheng J.-F."/>
            <person name="Clark R.M."/>
            <person name="Fahlgren N."/>
            <person name="Fawcett J.A."/>
            <person name="Grimwood J."/>
            <person name="Gundlach H."/>
            <person name="Haberer G."/>
            <person name="Hollister J.D."/>
            <person name="Ossowski S."/>
            <person name="Ottilar R.P."/>
            <person name="Salamov A.A."/>
            <person name="Schneeberger K."/>
            <person name="Spannagl M."/>
            <person name="Wang X."/>
            <person name="Yang L."/>
            <person name="Nasrallah M.E."/>
            <person name="Bergelson J."/>
            <person name="Carrington J.C."/>
            <person name="Gaut B.S."/>
            <person name="Schmutz J."/>
            <person name="Mayer K.F.X."/>
            <person name="Van de Peer Y."/>
            <person name="Grigoriev I.V."/>
            <person name="Nordborg M."/>
            <person name="Weigel D."/>
            <person name="Guo Y.-L."/>
        </authorList>
    </citation>
    <scope>NUCLEOTIDE SEQUENCE [LARGE SCALE GENOMIC DNA]</scope>
    <source>
        <strain evidence="2">cv. MN47</strain>
    </source>
</reference>
<dbReference type="EMBL" id="GL348713">
    <property type="protein sequence ID" value="EFH67759.1"/>
    <property type="molecule type" value="Genomic_DNA"/>
</dbReference>
<dbReference type="STRING" id="81972.D7KE47"/>
<gene>
    <name evidence="1" type="ORF">ARALYDRAFT_681940</name>
</gene>
<organism evidence="2">
    <name type="scientific">Arabidopsis lyrata subsp. lyrata</name>
    <name type="common">Lyre-leaved rock-cress</name>
    <dbReference type="NCBI Taxonomy" id="81972"/>
    <lineage>
        <taxon>Eukaryota</taxon>
        <taxon>Viridiplantae</taxon>
        <taxon>Streptophyta</taxon>
        <taxon>Embryophyta</taxon>
        <taxon>Tracheophyta</taxon>
        <taxon>Spermatophyta</taxon>
        <taxon>Magnoliopsida</taxon>
        <taxon>eudicotyledons</taxon>
        <taxon>Gunneridae</taxon>
        <taxon>Pentapetalae</taxon>
        <taxon>rosids</taxon>
        <taxon>malvids</taxon>
        <taxon>Brassicales</taxon>
        <taxon>Brassicaceae</taxon>
        <taxon>Camelineae</taxon>
        <taxon>Arabidopsis</taxon>
    </lineage>
</organism>
<dbReference type="HOGENOM" id="CLU_049413_0_2_1"/>